<dbReference type="CDD" id="cd00093">
    <property type="entry name" value="HTH_XRE"/>
    <property type="match status" value="1"/>
</dbReference>
<accession>A0ABW1JXV8</accession>
<dbReference type="Pfam" id="PF13560">
    <property type="entry name" value="HTH_31"/>
    <property type="match status" value="1"/>
</dbReference>
<keyword evidence="3" id="KW-1185">Reference proteome</keyword>
<organism evidence="2 3">
    <name type="scientific">Nocardia lasii</name>
    <dbReference type="NCBI Taxonomy" id="1616107"/>
    <lineage>
        <taxon>Bacteria</taxon>
        <taxon>Bacillati</taxon>
        <taxon>Actinomycetota</taxon>
        <taxon>Actinomycetes</taxon>
        <taxon>Mycobacteriales</taxon>
        <taxon>Nocardiaceae</taxon>
        <taxon>Nocardia</taxon>
    </lineage>
</organism>
<dbReference type="InterPro" id="IPR010982">
    <property type="entry name" value="Lambda_DNA-bd_dom_sf"/>
</dbReference>
<evidence type="ECO:0000313" key="2">
    <source>
        <dbReference type="EMBL" id="MFC6013771.1"/>
    </source>
</evidence>
<sequence>MPESAVENELVAILGHHLAELRMARGLTQEQVALAAGMSRNHYQLLEAGLRARKPRKPANPTFTTLVALSEVLDTPLPDLINEVWNRNAG</sequence>
<dbReference type="Proteomes" id="UP001596223">
    <property type="component" value="Unassembled WGS sequence"/>
</dbReference>
<dbReference type="InterPro" id="IPR001387">
    <property type="entry name" value="Cro/C1-type_HTH"/>
</dbReference>
<comment type="caution">
    <text evidence="2">The sequence shown here is derived from an EMBL/GenBank/DDBJ whole genome shotgun (WGS) entry which is preliminary data.</text>
</comment>
<dbReference type="RefSeq" id="WP_378608905.1">
    <property type="nucleotide sequence ID" value="NZ_JBHSQN010000015.1"/>
</dbReference>
<proteinExistence type="predicted"/>
<feature type="domain" description="HTH cro/C1-type" evidence="1">
    <location>
        <begin position="18"/>
        <end position="80"/>
    </location>
</feature>
<dbReference type="PROSITE" id="PS50943">
    <property type="entry name" value="HTH_CROC1"/>
    <property type="match status" value="1"/>
</dbReference>
<dbReference type="EMBL" id="JBHSQN010000015">
    <property type="protein sequence ID" value="MFC6013771.1"/>
    <property type="molecule type" value="Genomic_DNA"/>
</dbReference>
<evidence type="ECO:0000259" key="1">
    <source>
        <dbReference type="PROSITE" id="PS50943"/>
    </source>
</evidence>
<name>A0ABW1JXV8_9NOCA</name>
<reference evidence="3" key="1">
    <citation type="journal article" date="2019" name="Int. J. Syst. Evol. Microbiol.">
        <title>The Global Catalogue of Microorganisms (GCM) 10K type strain sequencing project: providing services to taxonomists for standard genome sequencing and annotation.</title>
        <authorList>
            <consortium name="The Broad Institute Genomics Platform"/>
            <consortium name="The Broad Institute Genome Sequencing Center for Infectious Disease"/>
            <person name="Wu L."/>
            <person name="Ma J."/>
        </authorList>
    </citation>
    <scope>NUCLEOTIDE SEQUENCE [LARGE SCALE GENOMIC DNA]</scope>
    <source>
        <strain evidence="3">CCUG 36956</strain>
    </source>
</reference>
<dbReference type="Gene3D" id="1.10.260.40">
    <property type="entry name" value="lambda repressor-like DNA-binding domains"/>
    <property type="match status" value="1"/>
</dbReference>
<gene>
    <name evidence="2" type="ORF">ACFP3H_22185</name>
</gene>
<protein>
    <submittedName>
        <fullName evidence="2">Helix-turn-helix domain-containing protein</fullName>
    </submittedName>
</protein>
<dbReference type="SMART" id="SM00530">
    <property type="entry name" value="HTH_XRE"/>
    <property type="match status" value="1"/>
</dbReference>
<dbReference type="SUPFAM" id="SSF47413">
    <property type="entry name" value="lambda repressor-like DNA-binding domains"/>
    <property type="match status" value="1"/>
</dbReference>
<evidence type="ECO:0000313" key="3">
    <source>
        <dbReference type="Proteomes" id="UP001596223"/>
    </source>
</evidence>